<dbReference type="HOGENOM" id="CLU_2664436_0_0_0"/>
<dbReference type="EMBL" id="CP002515">
    <property type="protein sequence ID" value="AEP13738.1"/>
    <property type="molecule type" value="Genomic_DNA"/>
</dbReference>
<name>G2LL62_CHLTF</name>
<organism evidence="1 2">
    <name type="scientific">Chloracidobacterium thermophilum (strain B)</name>
    <dbReference type="NCBI Taxonomy" id="981222"/>
    <lineage>
        <taxon>Bacteria</taxon>
        <taxon>Pseudomonadati</taxon>
        <taxon>Acidobacteriota</taxon>
        <taxon>Terriglobia</taxon>
        <taxon>Terriglobales</taxon>
        <taxon>Acidobacteriaceae</taxon>
        <taxon>Chloracidobacterium</taxon>
    </lineage>
</organism>
<dbReference type="KEGG" id="ctm:Cabther_B0741"/>
<keyword evidence="2" id="KW-1185">Reference proteome</keyword>
<evidence type="ECO:0000313" key="1">
    <source>
        <dbReference type="EMBL" id="AEP13738.1"/>
    </source>
</evidence>
<dbReference type="STRING" id="981222.Cabther_B0741"/>
<protein>
    <submittedName>
        <fullName evidence="1">Uncharacterized protein</fullName>
    </submittedName>
</protein>
<sequence>MVDVVRVPARCAARTISSQRAPLIFSGQILWRVGSTRISAAVPQSVPCPASRRASKIRPSVQPLRCWMKSISCGE</sequence>
<evidence type="ECO:0000313" key="2">
    <source>
        <dbReference type="Proteomes" id="UP000006791"/>
    </source>
</evidence>
<accession>G2LL62</accession>
<dbReference type="AlphaFoldDB" id="G2LL62"/>
<reference evidence="1 2" key="1">
    <citation type="journal article" date="2012" name="Environ. Microbiol.">
        <title>Complete genome of Candidatus Chloracidobacterium thermophilum, a chlorophyll-based photoheterotroph belonging to the phylum Acidobacteria.</title>
        <authorList>
            <person name="Garcia Costas A.M."/>
            <person name="Liu Z."/>
            <person name="Tomsho L.P."/>
            <person name="Schuster S.C."/>
            <person name="Ward D.M."/>
            <person name="Bryant D.A."/>
        </authorList>
    </citation>
    <scope>NUCLEOTIDE SEQUENCE [LARGE SCALE GENOMIC DNA]</scope>
    <source>
        <strain evidence="1 2">B</strain>
    </source>
</reference>
<proteinExistence type="predicted"/>
<dbReference type="Proteomes" id="UP000006791">
    <property type="component" value="Chromosome 2"/>
</dbReference>
<gene>
    <name evidence="1" type="ordered locus">Cabther_B0741</name>
</gene>